<name>A0A1B6DPA3_9HEMI</name>
<dbReference type="PANTHER" id="PTHR12521">
    <property type="entry name" value="PROTEIN C6ORF130"/>
    <property type="match status" value="1"/>
</dbReference>
<evidence type="ECO:0000313" key="2">
    <source>
        <dbReference type="EMBL" id="JAS27500.1"/>
    </source>
</evidence>
<gene>
    <name evidence="2" type="ORF">g.43415</name>
</gene>
<sequence length="247" mass="27922">GKLRVVHFNRLAPYTGKSVRKGQAVRTATGHQGNATLGSKVTVVNKDLFEVSRDYALAHCVTEDIRGSRGIATVFRKKFGRVEELESQEPRVGKALHLDHAGQHLFYLVSKRQPGDTATYSVLKENLVNLREHLTRLGVKKLAIPKLGYGYDGLDWKIVRSYLEEIFRNSDLDIVVCVYNPWLTDVGAWTEDYSEDVQRVDPWTRVAVLGQNSLRKGQCDGRRPDRKLRNARSAVLDSSIDSIWIMS</sequence>
<dbReference type="InterPro" id="IPR043472">
    <property type="entry name" value="Macro_dom-like"/>
</dbReference>
<feature type="non-terminal residue" evidence="2">
    <location>
        <position position="1"/>
    </location>
</feature>
<dbReference type="PROSITE" id="PS51154">
    <property type="entry name" value="MACRO"/>
    <property type="match status" value="1"/>
</dbReference>
<organism evidence="2">
    <name type="scientific">Clastoptera arizonana</name>
    <name type="common">Arizona spittle bug</name>
    <dbReference type="NCBI Taxonomy" id="38151"/>
    <lineage>
        <taxon>Eukaryota</taxon>
        <taxon>Metazoa</taxon>
        <taxon>Ecdysozoa</taxon>
        <taxon>Arthropoda</taxon>
        <taxon>Hexapoda</taxon>
        <taxon>Insecta</taxon>
        <taxon>Pterygota</taxon>
        <taxon>Neoptera</taxon>
        <taxon>Paraneoptera</taxon>
        <taxon>Hemiptera</taxon>
        <taxon>Auchenorrhyncha</taxon>
        <taxon>Cercopoidea</taxon>
        <taxon>Clastopteridae</taxon>
        <taxon>Clastoptera</taxon>
    </lineage>
</organism>
<feature type="non-terminal residue" evidence="2">
    <location>
        <position position="247"/>
    </location>
</feature>
<dbReference type="GO" id="GO:0140291">
    <property type="term" value="P:peptidyl-glutamate ADP-deribosylation"/>
    <property type="evidence" value="ECO:0007669"/>
    <property type="project" value="TreeGrafter"/>
</dbReference>
<dbReference type="InterPro" id="IPR050892">
    <property type="entry name" value="ADP-ribose_metab_enzymes"/>
</dbReference>
<accession>A0A1B6DPA3</accession>
<dbReference type="Gene3D" id="3.40.220.10">
    <property type="entry name" value="Leucine Aminopeptidase, subunit E, domain 1"/>
    <property type="match status" value="1"/>
</dbReference>
<dbReference type="EMBL" id="GEDC01009798">
    <property type="protein sequence ID" value="JAS27500.1"/>
    <property type="molecule type" value="Transcribed_RNA"/>
</dbReference>
<reference evidence="2" key="1">
    <citation type="submission" date="2015-12" db="EMBL/GenBank/DDBJ databases">
        <title>De novo transcriptome assembly of four potential Pierce s Disease insect vectors from Arizona vineyards.</title>
        <authorList>
            <person name="Tassone E.E."/>
        </authorList>
    </citation>
    <scope>NUCLEOTIDE SEQUENCE</scope>
</reference>
<dbReference type="AlphaFoldDB" id="A0A1B6DPA3"/>
<dbReference type="CDD" id="cd02901">
    <property type="entry name" value="Macro_Poa1p-like"/>
    <property type="match status" value="1"/>
</dbReference>
<dbReference type="PANTHER" id="PTHR12521:SF0">
    <property type="entry name" value="ADP-RIBOSE GLYCOHYDROLASE OARD1"/>
    <property type="match status" value="1"/>
</dbReference>
<proteinExistence type="predicted"/>
<evidence type="ECO:0000259" key="1">
    <source>
        <dbReference type="PROSITE" id="PS51154"/>
    </source>
</evidence>
<dbReference type="SMART" id="SM00506">
    <property type="entry name" value="A1pp"/>
    <property type="match status" value="1"/>
</dbReference>
<protein>
    <recommendedName>
        <fullName evidence="1">Macro domain-containing protein</fullName>
    </recommendedName>
</protein>
<dbReference type="SUPFAM" id="SSF52949">
    <property type="entry name" value="Macro domain-like"/>
    <property type="match status" value="1"/>
</dbReference>
<dbReference type="InterPro" id="IPR002589">
    <property type="entry name" value="Macro_dom"/>
</dbReference>
<feature type="domain" description="Macro" evidence="1">
    <location>
        <begin position="28"/>
        <end position="247"/>
    </location>
</feature>